<comment type="caution">
    <text evidence="4">The sequence shown here is derived from an EMBL/GenBank/DDBJ whole genome shotgun (WGS) entry which is preliminary data.</text>
</comment>
<evidence type="ECO:0000313" key="4">
    <source>
        <dbReference type="EMBL" id="KAK7113165.1"/>
    </source>
</evidence>
<feature type="region of interest" description="Disordered" evidence="2">
    <location>
        <begin position="543"/>
        <end position="569"/>
    </location>
</feature>
<reference evidence="4 5" key="1">
    <citation type="submission" date="2024-02" db="EMBL/GenBank/DDBJ databases">
        <title>Chromosome-scale genome assembly of the rough periwinkle Littorina saxatilis.</title>
        <authorList>
            <person name="De Jode A."/>
            <person name="Faria R."/>
            <person name="Formenti G."/>
            <person name="Sims Y."/>
            <person name="Smith T.P."/>
            <person name="Tracey A."/>
            <person name="Wood J.M.D."/>
            <person name="Zagrodzka Z.B."/>
            <person name="Johannesson K."/>
            <person name="Butlin R.K."/>
            <person name="Leder E.H."/>
        </authorList>
    </citation>
    <scope>NUCLEOTIDE SEQUENCE [LARGE SCALE GENOMIC DNA]</scope>
    <source>
        <strain evidence="4">Snail1</strain>
        <tissue evidence="4">Muscle</tissue>
    </source>
</reference>
<feature type="compositionally biased region" description="Polar residues" evidence="2">
    <location>
        <begin position="993"/>
        <end position="1009"/>
    </location>
</feature>
<organism evidence="4 5">
    <name type="scientific">Littorina saxatilis</name>
    <dbReference type="NCBI Taxonomy" id="31220"/>
    <lineage>
        <taxon>Eukaryota</taxon>
        <taxon>Metazoa</taxon>
        <taxon>Spiralia</taxon>
        <taxon>Lophotrochozoa</taxon>
        <taxon>Mollusca</taxon>
        <taxon>Gastropoda</taxon>
        <taxon>Caenogastropoda</taxon>
        <taxon>Littorinimorpha</taxon>
        <taxon>Littorinoidea</taxon>
        <taxon>Littorinidae</taxon>
        <taxon>Littorina</taxon>
    </lineage>
</organism>
<protein>
    <recommendedName>
        <fullName evidence="3">DUF4795 domain-containing protein</fullName>
    </recommendedName>
</protein>
<dbReference type="Gene3D" id="1.10.287.1490">
    <property type="match status" value="1"/>
</dbReference>
<feature type="coiled-coil region" evidence="1">
    <location>
        <begin position="659"/>
        <end position="710"/>
    </location>
</feature>
<evidence type="ECO:0000313" key="5">
    <source>
        <dbReference type="Proteomes" id="UP001374579"/>
    </source>
</evidence>
<evidence type="ECO:0000256" key="1">
    <source>
        <dbReference type="SAM" id="Coils"/>
    </source>
</evidence>
<keyword evidence="5" id="KW-1185">Reference proteome</keyword>
<evidence type="ECO:0000256" key="2">
    <source>
        <dbReference type="SAM" id="MobiDB-lite"/>
    </source>
</evidence>
<dbReference type="EMBL" id="JBAMIC010000002">
    <property type="protein sequence ID" value="KAK7113165.1"/>
    <property type="molecule type" value="Genomic_DNA"/>
</dbReference>
<dbReference type="Pfam" id="PF16043">
    <property type="entry name" value="DUF4795"/>
    <property type="match status" value="1"/>
</dbReference>
<accession>A0AAN9GNL3</accession>
<name>A0AAN9GNL3_9CAEN</name>
<dbReference type="PANTHER" id="PTHR47080">
    <property type="entry name" value="CHROMOSOME 16 OPEN READING FRAME 96"/>
    <property type="match status" value="1"/>
</dbReference>
<feature type="compositionally biased region" description="Polar residues" evidence="2">
    <location>
        <begin position="1022"/>
        <end position="1041"/>
    </location>
</feature>
<feature type="region of interest" description="Disordered" evidence="2">
    <location>
        <begin position="990"/>
        <end position="1077"/>
    </location>
</feature>
<dbReference type="Proteomes" id="UP001374579">
    <property type="component" value="Unassembled WGS sequence"/>
</dbReference>
<dbReference type="InterPro" id="IPR032013">
    <property type="entry name" value="DUF4795"/>
</dbReference>
<feature type="domain" description="DUF4795" evidence="3">
    <location>
        <begin position="688"/>
        <end position="888"/>
    </location>
</feature>
<keyword evidence="1" id="KW-0175">Coiled coil</keyword>
<feature type="compositionally biased region" description="Low complexity" evidence="2">
    <location>
        <begin position="553"/>
        <end position="569"/>
    </location>
</feature>
<dbReference type="AlphaFoldDB" id="A0AAN9GNL3"/>
<feature type="region of interest" description="Disordered" evidence="2">
    <location>
        <begin position="98"/>
        <end position="334"/>
    </location>
</feature>
<proteinExistence type="predicted"/>
<evidence type="ECO:0000259" key="3">
    <source>
        <dbReference type="Pfam" id="PF16043"/>
    </source>
</evidence>
<gene>
    <name evidence="4" type="ORF">V1264_012508</name>
</gene>
<sequence>MPHAVSLTQLVDLALGTPEVGAVNFNILHTLLHAMITKLGIEEVKAEVNEHDREFLSSVILKPHTRERFFQGTLEGKGSQLVIKDRSVTSLTKVAVDTSAVGDPSGPSANIQVESAGGRDKDSAKPSANIQVESAGGRDKDSAKPSANIQVASAGGRDKDSAKPSANIQVASAGGRDKDSAKPSANIQVASAGGRDKDSAKPSANIQVESAGGRDKDSAKPSANIQVESAGGRDKDSAKPSANIQVESAGGRDKDSAKPSANIQVASAGGRDKDSAKPSANIQVASAGGRDKDSAKPSANIQVASAGGRDKDSAKPSANIQEASAGGRHKNSAKVDDSFMDDVCEMTSYIPAKPTTYHLLEQRVDELTKALADLNALPTTCELMEEISKTKSAPPEKHVARVADMWQNMQLKKRVDANEEGVGKLMQMINDMMKEVDDQREENERRDELVKEGLKFDGDDYLKRLEALEKYTDDLRKDLVNGLNDVKNLTDQFGTLPNPEEFSQFVRWGDLEDALKGIRNELDKMTQPEQQRVVSLVEFSMQTDPQIPDSRPASAESSLRPGSSRSGPSDQLLEILETLGNISQKHLQLQQRVTDLETQVMELCNRPVPQPAPLPAPQPVQAYTAGPEITVYVASPAVDEGGEMENKMDKKDLENLGNMSELLEELKKLRSDMQDLQDAVAEDGESLKGLQRLQQMLGILETTISTLKDKTRTLEEDGRNKDLSIEKLFGLCGGLEKIKADKEYVAMEVDVKADRKQLDGKVNQHLFDSTTAGINRTIQDILDKLSGTSDEWKNMLAKLTNDLDGKLDRLELNPLKEWLEKKLKALSKKIKEGSLQWTDDEAAGLKKQLIQHYHCLSCDKPINMMATGIQQSLPANYGMPPSRSPRPYTTFELDQIRQQGKRELWEAALIGSPEQADVYATSRQCGGSHTTTMPHQRFTKVNTANHLFREEEQEDIIAIHKEELDIMGADGHIYRGRVQRLDARIPSKMMRSASANRQNNAQTGSQSPRPASARGVMRTPEIRQTSGQGSRPQSARFSQRSDLIEQRSGATTLQMDKNVGGEINVDVPLEMPPVQGE</sequence>
<dbReference type="PANTHER" id="PTHR47080:SF2">
    <property type="entry name" value="GLUTAMINE-RICH PROTEIN 2"/>
    <property type="match status" value="1"/>
</dbReference>